<proteinExistence type="predicted"/>
<geneLocation type="plasmid" evidence="1 2">
    <name>pJCM6399</name>
</geneLocation>
<gene>
    <name evidence="1" type="ORF">MGALJ_60260</name>
</gene>
<keyword evidence="2" id="KW-1185">Reference proteome</keyword>
<reference evidence="1 2" key="1">
    <citation type="journal article" date="2019" name="Emerg. Microbes Infect.">
        <title>Comprehensive subspecies identification of 175 nontuberculous mycobacteria species based on 7547 genomic profiles.</title>
        <authorList>
            <person name="Matsumoto Y."/>
            <person name="Kinjo T."/>
            <person name="Motooka D."/>
            <person name="Nabeya D."/>
            <person name="Jung N."/>
            <person name="Uechi K."/>
            <person name="Horii T."/>
            <person name="Iida T."/>
            <person name="Fujita J."/>
            <person name="Nakamura S."/>
        </authorList>
    </citation>
    <scope>NUCLEOTIDE SEQUENCE [LARGE SCALE GENOMIC DNA]</scope>
    <source>
        <strain evidence="1 2">JCM 6399</strain>
        <plasmid evidence="1">pJCM6399</plasmid>
    </source>
</reference>
<name>A0A9W4FIF7_9MYCO</name>
<sequence length="443" mass="50120">MRPLAWLRGEIVVCASCAGVESIFACRDCGREEHPYGDSRCARCFLRERLTDLLTDPATGQIHRRLRPVFDELVNSERPQTGLWWLRKKPGIGPQLLGQMACGALEISHDTFRALPSDRSHDYLRSLLVAVGVLDQIEIRIERMLPWIENVVAQLPFEDAALIRRFAHWHVLRQMRKAAREDRLTKTMADACRRRIRVAIELVAFLAAHDASAATATRDLLERYQAHVGRTLGHEYAFVVWLRDSRINTKLTVPDVPRPPPAVTVSDAQRWAAVERLLHDSTLRRYTRIGGLLTLLFAQSLSRIVAMRTSQVTITDDRAVHVTFSSIPIQMPPVLDDLIREHLEHRGKSLYASRETGWLFPGGNPGRHLATENIRSQLVAIGIKPYENRKATLFQLAGDMPAPVLAELIGITNNNAAAWATLAARDWTEYIAERAQLPSTRRR</sequence>
<evidence type="ECO:0000313" key="2">
    <source>
        <dbReference type="Proteomes" id="UP000465785"/>
    </source>
</evidence>
<dbReference type="RefSeq" id="WP_232076829.1">
    <property type="nucleotide sequence ID" value="NZ_AP022602.1"/>
</dbReference>
<dbReference type="EMBL" id="AP022602">
    <property type="protein sequence ID" value="BBY96357.1"/>
    <property type="molecule type" value="Genomic_DNA"/>
</dbReference>
<organism evidence="1 2">
    <name type="scientific">Mycobacterium gallinarum</name>
    <dbReference type="NCBI Taxonomy" id="39689"/>
    <lineage>
        <taxon>Bacteria</taxon>
        <taxon>Bacillati</taxon>
        <taxon>Actinomycetota</taxon>
        <taxon>Actinomycetes</taxon>
        <taxon>Mycobacteriales</taxon>
        <taxon>Mycobacteriaceae</taxon>
        <taxon>Mycobacterium</taxon>
    </lineage>
</organism>
<keyword evidence="1" id="KW-0614">Plasmid</keyword>
<accession>A0A9W4FIF7</accession>
<dbReference type="AlphaFoldDB" id="A0A9W4FIF7"/>
<dbReference type="KEGG" id="mgau:MGALJ_60260"/>
<dbReference type="Proteomes" id="UP000465785">
    <property type="component" value="Plasmid pJCM6399"/>
</dbReference>
<evidence type="ECO:0000313" key="1">
    <source>
        <dbReference type="EMBL" id="BBY96357.1"/>
    </source>
</evidence>
<protein>
    <submittedName>
        <fullName evidence="1">Uncharacterized protein</fullName>
    </submittedName>
</protein>